<protein>
    <submittedName>
        <fullName evidence="2">Uncharacterized protein</fullName>
    </submittedName>
</protein>
<keyword evidence="3" id="KW-1185">Reference proteome</keyword>
<evidence type="ECO:0000256" key="1">
    <source>
        <dbReference type="SAM" id="MobiDB-lite"/>
    </source>
</evidence>
<dbReference type="EMBL" id="CAUYUE010000010">
    <property type="protein sequence ID" value="CAK0784089.1"/>
    <property type="molecule type" value="Genomic_DNA"/>
</dbReference>
<dbReference type="Proteomes" id="UP001314263">
    <property type="component" value="Unassembled WGS sequence"/>
</dbReference>
<evidence type="ECO:0000313" key="2">
    <source>
        <dbReference type="EMBL" id="CAK0784089.1"/>
    </source>
</evidence>
<dbReference type="AlphaFoldDB" id="A0AAV1IAI1"/>
<evidence type="ECO:0000313" key="3">
    <source>
        <dbReference type="Proteomes" id="UP001314263"/>
    </source>
</evidence>
<feature type="region of interest" description="Disordered" evidence="1">
    <location>
        <begin position="1"/>
        <end position="49"/>
    </location>
</feature>
<comment type="caution">
    <text evidence="2">The sequence shown here is derived from an EMBL/GenBank/DDBJ whole genome shotgun (WGS) entry which is preliminary data.</text>
</comment>
<reference evidence="2 3" key="1">
    <citation type="submission" date="2023-10" db="EMBL/GenBank/DDBJ databases">
        <authorList>
            <person name="Maclean D."/>
            <person name="Macfadyen A."/>
        </authorList>
    </citation>
    <scope>NUCLEOTIDE SEQUENCE [LARGE SCALE GENOMIC DNA]</scope>
</reference>
<feature type="compositionally biased region" description="Pro residues" evidence="1">
    <location>
        <begin position="23"/>
        <end position="48"/>
    </location>
</feature>
<sequence length="165" mass="15830">MRPSRTGPYNPAPVQVQVSATESPPPSKPPQTNPPSTTPVPTTTPAPPVASCTGQANGVHCNTGSATTIGGRCVSGACQGTPVTFCSGSAKPACKLGAAGRTASFCDPIADPGVLPAGSTGVLEVGTPAAGAGCTTTADCAIGFLCDAFYSGTTAGSAGGCVANC</sequence>
<name>A0AAV1IAI1_9CHLO</name>
<proteinExistence type="predicted"/>
<gene>
    <name evidence="2" type="ORF">CVIRNUC_007292</name>
</gene>
<organism evidence="2 3">
    <name type="scientific">Coccomyxa viridis</name>
    <dbReference type="NCBI Taxonomy" id="1274662"/>
    <lineage>
        <taxon>Eukaryota</taxon>
        <taxon>Viridiplantae</taxon>
        <taxon>Chlorophyta</taxon>
        <taxon>core chlorophytes</taxon>
        <taxon>Trebouxiophyceae</taxon>
        <taxon>Trebouxiophyceae incertae sedis</taxon>
        <taxon>Coccomyxaceae</taxon>
        <taxon>Coccomyxa</taxon>
    </lineage>
</organism>
<accession>A0AAV1IAI1</accession>